<dbReference type="RefSeq" id="WP_354433719.1">
    <property type="nucleotide sequence ID" value="NZ_JBEPLY010000004.1"/>
</dbReference>
<protein>
    <submittedName>
        <fullName evidence="2">3alpha(Or 20beta)-hydroxysteroid dehydrogenase</fullName>
        <ecNumber evidence="2">1.1.1.53</ecNumber>
    </submittedName>
</protein>
<keyword evidence="3" id="KW-1185">Reference proteome</keyword>
<dbReference type="GO" id="GO:0047044">
    <property type="term" value="F:androstan-3-alpha,17-beta-diol dehydrogenase (NAD+) activity"/>
    <property type="evidence" value="ECO:0007669"/>
    <property type="project" value="UniProtKB-EC"/>
</dbReference>
<dbReference type="Gene3D" id="3.40.50.720">
    <property type="entry name" value="NAD(P)-binding Rossmann-like Domain"/>
    <property type="match status" value="1"/>
</dbReference>
<dbReference type="PRINTS" id="PR00081">
    <property type="entry name" value="GDHRDH"/>
</dbReference>
<dbReference type="SUPFAM" id="SSF51735">
    <property type="entry name" value="NAD(P)-binding Rossmann-fold domains"/>
    <property type="match status" value="1"/>
</dbReference>
<dbReference type="InterPro" id="IPR002347">
    <property type="entry name" value="SDR_fam"/>
</dbReference>
<proteinExistence type="predicted"/>
<dbReference type="InterPro" id="IPR020904">
    <property type="entry name" value="Sc_DH/Rdtase_CS"/>
</dbReference>
<evidence type="ECO:0000256" key="1">
    <source>
        <dbReference type="ARBA" id="ARBA00023002"/>
    </source>
</evidence>
<evidence type="ECO:0000313" key="2">
    <source>
        <dbReference type="EMBL" id="MET3599597.1"/>
    </source>
</evidence>
<dbReference type="EMBL" id="JBEPLY010000004">
    <property type="protein sequence ID" value="MET3599597.1"/>
    <property type="molecule type" value="Genomic_DNA"/>
</dbReference>
<dbReference type="InterPro" id="IPR036291">
    <property type="entry name" value="NAD(P)-bd_dom_sf"/>
</dbReference>
<dbReference type="PANTHER" id="PTHR43658:SF8">
    <property type="entry name" value="17-BETA-HYDROXYSTEROID DEHYDROGENASE 14-RELATED"/>
    <property type="match status" value="1"/>
</dbReference>
<dbReference type="PROSITE" id="PS00061">
    <property type="entry name" value="ADH_SHORT"/>
    <property type="match status" value="1"/>
</dbReference>
<dbReference type="EC" id="1.1.1.53" evidence="2"/>
<dbReference type="PANTHER" id="PTHR43658">
    <property type="entry name" value="SHORT-CHAIN DEHYDROGENASE/REDUCTASE"/>
    <property type="match status" value="1"/>
</dbReference>
<evidence type="ECO:0000313" key="3">
    <source>
        <dbReference type="Proteomes" id="UP001549164"/>
    </source>
</evidence>
<comment type="caution">
    <text evidence="2">The sequence shown here is derived from an EMBL/GenBank/DDBJ whole genome shotgun (WGS) entry which is preliminary data.</text>
</comment>
<organism evidence="2 3">
    <name type="scientific">Martelella mangrovi</name>
    <dbReference type="NCBI Taxonomy" id="1397477"/>
    <lineage>
        <taxon>Bacteria</taxon>
        <taxon>Pseudomonadati</taxon>
        <taxon>Pseudomonadota</taxon>
        <taxon>Alphaproteobacteria</taxon>
        <taxon>Hyphomicrobiales</taxon>
        <taxon>Aurantimonadaceae</taxon>
        <taxon>Martelella</taxon>
    </lineage>
</organism>
<name>A0ABV2IBJ0_9HYPH</name>
<dbReference type="PRINTS" id="PR00080">
    <property type="entry name" value="SDRFAMILY"/>
</dbReference>
<accession>A0ABV2IBJ0</accession>
<dbReference type="Proteomes" id="UP001549164">
    <property type="component" value="Unassembled WGS sequence"/>
</dbReference>
<keyword evidence="1 2" id="KW-0560">Oxidoreductase</keyword>
<sequence length="248" mass="25659">MGIEKTDDLKVIVSGGTGGIGAATVRLLAAGGAKVMIGDLADDAGEKLAGELGENVRFHRLDVSRPEDWEAIVAATEEAFGGVNALFNNAGIVQFSGVKDCTPVDFRKIMDINANGVFYGMHFAAPAIIRAGGGVIVNTSSTAGLYGVASVFGYAASKWAVRGMTKAAALDLARDNVRVCSIHPGPIATPMTADLGDDLVASQPIARYGQPEEVARLVRFLLVEASYSTGAEFIIDGGATTGSLEPVK</sequence>
<dbReference type="Pfam" id="PF13561">
    <property type="entry name" value="adh_short_C2"/>
    <property type="match status" value="1"/>
</dbReference>
<reference evidence="2 3" key="1">
    <citation type="submission" date="2024-06" db="EMBL/GenBank/DDBJ databases">
        <title>Genomic Encyclopedia of Type Strains, Phase IV (KMG-IV): sequencing the most valuable type-strain genomes for metagenomic binning, comparative biology and taxonomic classification.</title>
        <authorList>
            <person name="Goeker M."/>
        </authorList>
    </citation>
    <scope>NUCLEOTIDE SEQUENCE [LARGE SCALE GENOMIC DNA]</scope>
    <source>
        <strain evidence="2 3">DSM 28102</strain>
    </source>
</reference>
<gene>
    <name evidence="2" type="ORF">ABID12_001536</name>
</gene>